<feature type="non-terminal residue" evidence="7">
    <location>
        <position position="300"/>
    </location>
</feature>
<evidence type="ECO:0000259" key="6">
    <source>
        <dbReference type="PROSITE" id="PS50011"/>
    </source>
</evidence>
<feature type="non-terminal residue" evidence="7">
    <location>
        <position position="1"/>
    </location>
</feature>
<gene>
    <name evidence="7" type="ORF">FRACYDRAFT_157927</name>
</gene>
<evidence type="ECO:0000256" key="2">
    <source>
        <dbReference type="ARBA" id="ARBA00022679"/>
    </source>
</evidence>
<dbReference type="PROSITE" id="PS50011">
    <property type="entry name" value="PROTEIN_KINASE_DOM"/>
    <property type="match status" value="1"/>
</dbReference>
<keyword evidence="8" id="KW-1185">Reference proteome</keyword>
<keyword evidence="5" id="KW-0067">ATP-binding</keyword>
<dbReference type="PANTHER" id="PTHR24353:SF143">
    <property type="entry name" value="PROTEIN KINASE DOMAIN-CONTAINING PROTEIN"/>
    <property type="match status" value="1"/>
</dbReference>
<evidence type="ECO:0000256" key="1">
    <source>
        <dbReference type="ARBA" id="ARBA00022527"/>
    </source>
</evidence>
<keyword evidence="3" id="KW-0547">Nucleotide-binding</keyword>
<dbReference type="Gene3D" id="1.10.510.10">
    <property type="entry name" value="Transferase(Phosphotransferase) domain 1"/>
    <property type="match status" value="1"/>
</dbReference>
<organism evidence="7 8">
    <name type="scientific">Fragilariopsis cylindrus CCMP1102</name>
    <dbReference type="NCBI Taxonomy" id="635003"/>
    <lineage>
        <taxon>Eukaryota</taxon>
        <taxon>Sar</taxon>
        <taxon>Stramenopiles</taxon>
        <taxon>Ochrophyta</taxon>
        <taxon>Bacillariophyta</taxon>
        <taxon>Bacillariophyceae</taxon>
        <taxon>Bacillariophycidae</taxon>
        <taxon>Bacillariales</taxon>
        <taxon>Bacillariaceae</taxon>
        <taxon>Fragilariopsis</taxon>
    </lineage>
</organism>
<dbReference type="GO" id="GO:0005952">
    <property type="term" value="C:cAMP-dependent protein kinase complex"/>
    <property type="evidence" value="ECO:0007669"/>
    <property type="project" value="TreeGrafter"/>
</dbReference>
<dbReference type="PANTHER" id="PTHR24353">
    <property type="entry name" value="CYCLIC NUCLEOTIDE-DEPENDENT PROTEIN KINASE"/>
    <property type="match status" value="1"/>
</dbReference>
<evidence type="ECO:0000256" key="5">
    <source>
        <dbReference type="ARBA" id="ARBA00022840"/>
    </source>
</evidence>
<dbReference type="Pfam" id="PF00069">
    <property type="entry name" value="Pkinase"/>
    <property type="match status" value="1"/>
</dbReference>
<dbReference type="EMBL" id="KV784357">
    <property type="protein sequence ID" value="OEU17675.1"/>
    <property type="molecule type" value="Genomic_DNA"/>
</dbReference>
<dbReference type="KEGG" id="fcy:FRACYDRAFT_157927"/>
<keyword evidence="1" id="KW-0723">Serine/threonine-protein kinase</keyword>
<evidence type="ECO:0000256" key="3">
    <source>
        <dbReference type="ARBA" id="ARBA00022741"/>
    </source>
</evidence>
<accession>A0A1E7FI05</accession>
<dbReference type="InterPro" id="IPR011009">
    <property type="entry name" value="Kinase-like_dom_sf"/>
</dbReference>
<sequence>LKRHKLIGQGSFGQVWLASIRKSTETGIDGEDTTNRTKGRAVALKVQAKYPLVQAGAAERLVAERNIMASLNSPFIIRLFNSFQDDYRLYMVTSLLPGGELESILPERGLSENSAKFYAAGILEAITYLHRKHIIHRDVKTDNVLLNDKGYPVLIDMGFAKYVPDKTYTFCGSPMFMAPETILHKGQSKGVDHWSFAVVCYKMITGKYPFYRIGMDELALYKVICKGIFEITGSMSIEFRMLMIAMLYPDPSKRLGSRANGWRDIFDAPWFISLDLRKLRKQTMPAPWVPSSGDTDDSSD</sequence>
<dbReference type="Proteomes" id="UP000095751">
    <property type="component" value="Unassembled WGS sequence"/>
</dbReference>
<dbReference type="SMART" id="SM00220">
    <property type="entry name" value="S_TKc"/>
    <property type="match status" value="1"/>
</dbReference>
<dbReference type="SUPFAM" id="SSF56112">
    <property type="entry name" value="Protein kinase-like (PK-like)"/>
    <property type="match status" value="1"/>
</dbReference>
<keyword evidence="2" id="KW-0808">Transferase</keyword>
<feature type="domain" description="Protein kinase" evidence="6">
    <location>
        <begin position="1"/>
        <end position="271"/>
    </location>
</feature>
<evidence type="ECO:0000256" key="4">
    <source>
        <dbReference type="ARBA" id="ARBA00022777"/>
    </source>
</evidence>
<protein>
    <submittedName>
        <fullName evidence="7">Kinase domain-containing protein</fullName>
    </submittedName>
</protein>
<dbReference type="Gene3D" id="3.30.200.20">
    <property type="entry name" value="Phosphorylase Kinase, domain 1"/>
    <property type="match status" value="1"/>
</dbReference>
<dbReference type="AlphaFoldDB" id="A0A1E7FI05"/>
<dbReference type="PROSITE" id="PS00108">
    <property type="entry name" value="PROTEIN_KINASE_ST"/>
    <property type="match status" value="1"/>
</dbReference>
<name>A0A1E7FI05_9STRA</name>
<dbReference type="OrthoDB" id="354826at2759"/>
<evidence type="ECO:0000313" key="8">
    <source>
        <dbReference type="Proteomes" id="UP000095751"/>
    </source>
</evidence>
<dbReference type="GO" id="GO:0005524">
    <property type="term" value="F:ATP binding"/>
    <property type="evidence" value="ECO:0007669"/>
    <property type="project" value="UniProtKB-KW"/>
</dbReference>
<keyword evidence="4 7" id="KW-0418">Kinase</keyword>
<dbReference type="InterPro" id="IPR000719">
    <property type="entry name" value="Prot_kinase_dom"/>
</dbReference>
<evidence type="ECO:0000313" key="7">
    <source>
        <dbReference type="EMBL" id="OEU17675.1"/>
    </source>
</evidence>
<dbReference type="InParanoid" id="A0A1E7FI05"/>
<dbReference type="GO" id="GO:0004691">
    <property type="term" value="F:cAMP-dependent protein kinase activity"/>
    <property type="evidence" value="ECO:0007669"/>
    <property type="project" value="TreeGrafter"/>
</dbReference>
<dbReference type="InterPro" id="IPR008271">
    <property type="entry name" value="Ser/Thr_kinase_AS"/>
</dbReference>
<reference evidence="7 8" key="1">
    <citation type="submission" date="2016-09" db="EMBL/GenBank/DDBJ databases">
        <title>Extensive genetic diversity and differential bi-allelic expression allows diatom success in the polar Southern Ocean.</title>
        <authorList>
            <consortium name="DOE Joint Genome Institute"/>
            <person name="Mock T."/>
            <person name="Otillar R.P."/>
            <person name="Strauss J."/>
            <person name="Dupont C."/>
            <person name="Frickenhaus S."/>
            <person name="Maumus F."/>
            <person name="Mcmullan M."/>
            <person name="Sanges R."/>
            <person name="Schmutz J."/>
            <person name="Toseland A."/>
            <person name="Valas R."/>
            <person name="Veluchamy A."/>
            <person name="Ward B.J."/>
            <person name="Allen A."/>
            <person name="Barry K."/>
            <person name="Falciatore A."/>
            <person name="Ferrante M."/>
            <person name="Fortunato A.E."/>
            <person name="Gloeckner G."/>
            <person name="Gruber A."/>
            <person name="Hipkin R."/>
            <person name="Janech M."/>
            <person name="Kroth P."/>
            <person name="Leese F."/>
            <person name="Lindquist E."/>
            <person name="Lyon B.R."/>
            <person name="Martin J."/>
            <person name="Mayer C."/>
            <person name="Parker M."/>
            <person name="Quesneville H."/>
            <person name="Raymond J."/>
            <person name="Uhlig C."/>
            <person name="Valentin K.U."/>
            <person name="Worden A.Z."/>
            <person name="Armbrust E.V."/>
            <person name="Bowler C."/>
            <person name="Green B."/>
            <person name="Moulton V."/>
            <person name="Van Oosterhout C."/>
            <person name="Grigoriev I."/>
        </authorList>
    </citation>
    <scope>NUCLEOTIDE SEQUENCE [LARGE SCALE GENOMIC DNA]</scope>
    <source>
        <strain evidence="7 8">CCMP1102</strain>
    </source>
</reference>
<proteinExistence type="predicted"/>